<sequence>MNRRLLKRSFIWPLLLMLLAAATMIGLAVSRLPAPTSALQIRPARAGVALPDGFYVYQGLSQRGIHIKSITPLNDALVVQLDTASQRKLAETVLQDILPAGFVIQYYEPQHATTWGSKLDRERLKFG</sequence>
<dbReference type="Proteomes" id="UP001598201">
    <property type="component" value="Unassembled WGS sequence"/>
</dbReference>
<evidence type="ECO:0000256" key="6">
    <source>
        <dbReference type="HAMAP-Rule" id="MF_00904"/>
    </source>
</evidence>
<evidence type="ECO:0000256" key="4">
    <source>
        <dbReference type="ARBA" id="ARBA00022989"/>
    </source>
</evidence>
<protein>
    <recommendedName>
        <fullName evidence="6">Modulator protein MzrA</fullName>
    </recommendedName>
</protein>
<evidence type="ECO:0000313" key="8">
    <source>
        <dbReference type="EMBL" id="MFD3223842.1"/>
    </source>
</evidence>
<dbReference type="InterPro" id="IPR026574">
    <property type="entry name" value="Modulator_MzrA"/>
</dbReference>
<dbReference type="InterPro" id="IPR027398">
    <property type="entry name" value="SecD-TM"/>
</dbReference>
<keyword evidence="5 6" id="KW-0472">Membrane</keyword>
<keyword evidence="1 6" id="KW-1003">Cell membrane</keyword>
<evidence type="ECO:0000313" key="9">
    <source>
        <dbReference type="Proteomes" id="UP001598201"/>
    </source>
</evidence>
<comment type="subcellular location">
    <subcellularLocation>
        <location evidence="6">Cell inner membrane</location>
        <topology evidence="6">Single-pass membrane protein</topology>
    </subcellularLocation>
</comment>
<evidence type="ECO:0000256" key="2">
    <source>
        <dbReference type="ARBA" id="ARBA00022519"/>
    </source>
</evidence>
<accession>A0ABW6C6N7</accession>
<dbReference type="EMBL" id="JBHUCJ010000018">
    <property type="protein sequence ID" value="MFD3223842.1"/>
    <property type="molecule type" value="Genomic_DNA"/>
</dbReference>
<reference evidence="8 9" key="1">
    <citation type="submission" date="2024-09" db="EMBL/GenBank/DDBJ databases">
        <title>Genomes of Rahnella.</title>
        <authorList>
            <person name="Mnguni F.C."/>
            <person name="Shin G.Y."/>
            <person name="Coutinho T."/>
        </authorList>
    </citation>
    <scope>NUCLEOTIDE SEQUENCE [LARGE SCALE GENOMIC DNA]</scope>
    <source>
        <strain evidence="8 9">20WA0057</strain>
    </source>
</reference>
<keyword evidence="4 6" id="KW-1133">Transmembrane helix</keyword>
<name>A0ABW6C6N7_RAHSY</name>
<dbReference type="Pfam" id="PF13721">
    <property type="entry name" value="SecD-TM1"/>
    <property type="match status" value="1"/>
</dbReference>
<proteinExistence type="inferred from homology"/>
<comment type="function">
    <text evidence="6">Modulates the activity of the EnvZ/OmpR two-component regulatory system, probably by directly modulating EnvZ enzymatic activity and increasing stability of phosphorylated OmpR.</text>
</comment>
<comment type="subunit">
    <text evidence="6">Interacts with EnvZ.</text>
</comment>
<keyword evidence="3 6" id="KW-0812">Transmembrane</keyword>
<gene>
    <name evidence="6 8" type="primary">mzrA</name>
    <name evidence="8" type="ORF">ACFPK4_09875</name>
</gene>
<keyword evidence="9" id="KW-1185">Reference proteome</keyword>
<feature type="domain" description="SecD export protein N-terminal TM" evidence="7">
    <location>
        <begin position="8"/>
        <end position="104"/>
    </location>
</feature>
<dbReference type="NCBIfam" id="NF007915">
    <property type="entry name" value="PRK10629.1"/>
    <property type="match status" value="1"/>
</dbReference>
<comment type="similarity">
    <text evidence="6">Belongs to the MzrA family.</text>
</comment>
<keyword evidence="2 6" id="KW-0997">Cell inner membrane</keyword>
<dbReference type="RefSeq" id="WP_015690506.1">
    <property type="nucleotide sequence ID" value="NZ_JAFMPB010000267.1"/>
</dbReference>
<dbReference type="HAMAP" id="MF_00904">
    <property type="entry name" value="Modulator_MzrA"/>
    <property type="match status" value="1"/>
</dbReference>
<organism evidence="8 9">
    <name type="scientific">Rahnella sp. (strain Y9602)</name>
    <dbReference type="NCBI Taxonomy" id="2703885"/>
    <lineage>
        <taxon>Bacteria</taxon>
        <taxon>Pseudomonadati</taxon>
        <taxon>Pseudomonadota</taxon>
        <taxon>Gammaproteobacteria</taxon>
        <taxon>Enterobacterales</taxon>
        <taxon>Yersiniaceae</taxon>
        <taxon>Rahnella</taxon>
    </lineage>
</organism>
<dbReference type="Gene3D" id="3.30.70.260">
    <property type="match status" value="1"/>
</dbReference>
<evidence type="ECO:0000256" key="3">
    <source>
        <dbReference type="ARBA" id="ARBA00022692"/>
    </source>
</evidence>
<evidence type="ECO:0000256" key="1">
    <source>
        <dbReference type="ARBA" id="ARBA00022475"/>
    </source>
</evidence>
<evidence type="ECO:0000256" key="5">
    <source>
        <dbReference type="ARBA" id="ARBA00023136"/>
    </source>
</evidence>
<comment type="caution">
    <text evidence="8">The sequence shown here is derived from an EMBL/GenBank/DDBJ whole genome shotgun (WGS) entry which is preliminary data.</text>
</comment>
<evidence type="ECO:0000259" key="7">
    <source>
        <dbReference type="Pfam" id="PF13721"/>
    </source>
</evidence>